<dbReference type="AlphaFoldDB" id="A0A5B7DKK8"/>
<name>A0A5B7DKK8_PORTR</name>
<dbReference type="OrthoDB" id="6357185at2759"/>
<sequence>MIRTLALGDLSDPKARMVPKFRSGCPEWYSYIYRHAHGLVMYGYIPYQRHTVPNIIIGAIVGKLSQYACTQTTVQRYASMKNLTHSYM</sequence>
<keyword evidence="2" id="KW-1185">Reference proteome</keyword>
<proteinExistence type="predicted"/>
<comment type="caution">
    <text evidence="1">The sequence shown here is derived from an EMBL/GenBank/DDBJ whole genome shotgun (WGS) entry which is preliminary data.</text>
</comment>
<protein>
    <submittedName>
        <fullName evidence="1">Uncharacterized protein</fullName>
    </submittedName>
</protein>
<accession>A0A5B7DKK8</accession>
<evidence type="ECO:0000313" key="2">
    <source>
        <dbReference type="Proteomes" id="UP000324222"/>
    </source>
</evidence>
<organism evidence="1 2">
    <name type="scientific">Portunus trituberculatus</name>
    <name type="common">Swimming crab</name>
    <name type="synonym">Neptunus trituberculatus</name>
    <dbReference type="NCBI Taxonomy" id="210409"/>
    <lineage>
        <taxon>Eukaryota</taxon>
        <taxon>Metazoa</taxon>
        <taxon>Ecdysozoa</taxon>
        <taxon>Arthropoda</taxon>
        <taxon>Crustacea</taxon>
        <taxon>Multicrustacea</taxon>
        <taxon>Malacostraca</taxon>
        <taxon>Eumalacostraca</taxon>
        <taxon>Eucarida</taxon>
        <taxon>Decapoda</taxon>
        <taxon>Pleocyemata</taxon>
        <taxon>Brachyura</taxon>
        <taxon>Eubrachyura</taxon>
        <taxon>Portunoidea</taxon>
        <taxon>Portunidae</taxon>
        <taxon>Portuninae</taxon>
        <taxon>Portunus</taxon>
    </lineage>
</organism>
<evidence type="ECO:0000313" key="1">
    <source>
        <dbReference type="EMBL" id="MPC21599.1"/>
    </source>
</evidence>
<dbReference type="Proteomes" id="UP000324222">
    <property type="component" value="Unassembled WGS sequence"/>
</dbReference>
<gene>
    <name evidence="1" type="ORF">E2C01_014587</name>
</gene>
<dbReference type="EMBL" id="VSRR010000994">
    <property type="protein sequence ID" value="MPC21599.1"/>
    <property type="molecule type" value="Genomic_DNA"/>
</dbReference>
<reference evidence="1 2" key="1">
    <citation type="submission" date="2019-05" db="EMBL/GenBank/DDBJ databases">
        <title>Another draft genome of Portunus trituberculatus and its Hox gene families provides insights of decapod evolution.</title>
        <authorList>
            <person name="Jeong J.-H."/>
            <person name="Song I."/>
            <person name="Kim S."/>
            <person name="Choi T."/>
            <person name="Kim D."/>
            <person name="Ryu S."/>
            <person name="Kim W."/>
        </authorList>
    </citation>
    <scope>NUCLEOTIDE SEQUENCE [LARGE SCALE GENOMIC DNA]</scope>
    <source>
        <tissue evidence="1">Muscle</tissue>
    </source>
</reference>